<evidence type="ECO:0000256" key="9">
    <source>
        <dbReference type="ARBA" id="ARBA00024910"/>
    </source>
</evidence>
<organism evidence="12">
    <name type="scientific">Candidatus Thiocaldithrix dubininis</name>
    <dbReference type="NCBI Taxonomy" id="3080823"/>
    <lineage>
        <taxon>Bacteria</taxon>
        <taxon>Pseudomonadati</taxon>
        <taxon>Pseudomonadota</taxon>
        <taxon>Gammaproteobacteria</taxon>
        <taxon>Thiotrichales</taxon>
        <taxon>Thiotrichaceae</taxon>
        <taxon>Candidatus Thiocaldithrix</taxon>
    </lineage>
</organism>
<dbReference type="KEGG" id="tdu:QJT80_05665"/>
<comment type="subcellular location">
    <subcellularLocation>
        <location evidence="1">Cytoplasm</location>
    </subcellularLocation>
</comment>
<dbReference type="EMBL" id="CP124755">
    <property type="protein sequence ID" value="WGZ91966.1"/>
    <property type="molecule type" value="Genomic_DNA"/>
</dbReference>
<evidence type="ECO:0000256" key="1">
    <source>
        <dbReference type="ARBA" id="ARBA00004496"/>
    </source>
</evidence>
<keyword evidence="5 12" id="KW-0132">Cell division</keyword>
<evidence type="ECO:0000256" key="3">
    <source>
        <dbReference type="ARBA" id="ARBA00015195"/>
    </source>
</evidence>
<protein>
    <recommendedName>
        <fullName evidence="3">Cell division protein ZapA</fullName>
    </recommendedName>
    <alternativeName>
        <fullName evidence="11">Z ring-associated protein ZapA</fullName>
    </alternativeName>
</protein>
<reference evidence="12" key="2">
    <citation type="submission" date="2023-04" db="EMBL/GenBank/DDBJ databases">
        <authorList>
            <person name="Beletskiy A.V."/>
            <person name="Mardanov A.V."/>
            <person name="Ravin N.V."/>
        </authorList>
    </citation>
    <scope>NUCLEOTIDE SEQUENCE</scope>
    <source>
        <strain evidence="12">GKL-01</strain>
    </source>
</reference>
<keyword evidence="4" id="KW-0963">Cytoplasm</keyword>
<keyword evidence="7" id="KW-0717">Septation</keyword>
<dbReference type="Gene3D" id="3.30.160.880">
    <property type="entry name" value="Cell division protein ZapA protomer, N-terminal domain"/>
    <property type="match status" value="1"/>
</dbReference>
<evidence type="ECO:0000256" key="7">
    <source>
        <dbReference type="ARBA" id="ARBA00023210"/>
    </source>
</evidence>
<dbReference type="PANTHER" id="PTHR34981:SF1">
    <property type="entry name" value="CELL DIVISION PROTEIN ZAPA"/>
    <property type="match status" value="1"/>
</dbReference>
<keyword evidence="8" id="KW-0131">Cell cycle</keyword>
<dbReference type="Proteomes" id="UP001300672">
    <property type="component" value="Chromosome"/>
</dbReference>
<dbReference type="InterPro" id="IPR042233">
    <property type="entry name" value="Cell_div_ZapA_N"/>
</dbReference>
<dbReference type="PANTHER" id="PTHR34981">
    <property type="entry name" value="CELL DIVISION PROTEIN ZAPA"/>
    <property type="match status" value="1"/>
</dbReference>
<evidence type="ECO:0000256" key="11">
    <source>
        <dbReference type="ARBA" id="ARBA00033158"/>
    </source>
</evidence>
<dbReference type="InterPro" id="IPR007838">
    <property type="entry name" value="Cell_div_ZapA-like"/>
</dbReference>
<accession>A0AA95KGT4</accession>
<dbReference type="Gene3D" id="1.20.5.50">
    <property type="match status" value="1"/>
</dbReference>
<name>A0AA95KGT4_9GAMM</name>
<evidence type="ECO:0000256" key="6">
    <source>
        <dbReference type="ARBA" id="ARBA00023054"/>
    </source>
</evidence>
<evidence type="ECO:0000313" key="12">
    <source>
        <dbReference type="EMBL" id="WGZ91966.1"/>
    </source>
</evidence>
<dbReference type="GO" id="GO:0005829">
    <property type="term" value="C:cytosol"/>
    <property type="evidence" value="ECO:0007669"/>
    <property type="project" value="TreeGrafter"/>
</dbReference>
<evidence type="ECO:0000256" key="10">
    <source>
        <dbReference type="ARBA" id="ARBA00026068"/>
    </source>
</evidence>
<comment type="similarity">
    <text evidence="2">Belongs to the ZapA family. Type 1 subfamily.</text>
</comment>
<dbReference type="GO" id="GO:0000921">
    <property type="term" value="P:septin ring assembly"/>
    <property type="evidence" value="ECO:0007669"/>
    <property type="project" value="TreeGrafter"/>
</dbReference>
<comment type="function">
    <text evidence="9">Activator of cell division through the inhibition of FtsZ GTPase activity, therefore promoting FtsZ assembly into bundles of protofilaments necessary for the formation of the division Z ring. It is recruited early at mid-cell but it is not essential for cell division.</text>
</comment>
<evidence type="ECO:0000256" key="2">
    <source>
        <dbReference type="ARBA" id="ARBA00010074"/>
    </source>
</evidence>
<dbReference type="Pfam" id="PF05164">
    <property type="entry name" value="ZapA"/>
    <property type="match status" value="1"/>
</dbReference>
<dbReference type="AlphaFoldDB" id="A0AA95KGT4"/>
<evidence type="ECO:0000256" key="4">
    <source>
        <dbReference type="ARBA" id="ARBA00022490"/>
    </source>
</evidence>
<dbReference type="GO" id="GO:0032153">
    <property type="term" value="C:cell division site"/>
    <property type="evidence" value="ECO:0007669"/>
    <property type="project" value="TreeGrafter"/>
</dbReference>
<gene>
    <name evidence="12" type="ORF">QJT80_05665</name>
</gene>
<dbReference type="SUPFAM" id="SSF102829">
    <property type="entry name" value="Cell division protein ZapA-like"/>
    <property type="match status" value="1"/>
</dbReference>
<comment type="subunit">
    <text evidence="10">Homodimer. Interacts with FtsZ.</text>
</comment>
<keyword evidence="6" id="KW-0175">Coiled coil</keyword>
<dbReference type="GO" id="GO:0000917">
    <property type="term" value="P:division septum assembly"/>
    <property type="evidence" value="ECO:0007669"/>
    <property type="project" value="UniProtKB-KW"/>
</dbReference>
<dbReference type="GO" id="GO:0030428">
    <property type="term" value="C:cell septum"/>
    <property type="evidence" value="ECO:0007669"/>
    <property type="project" value="TreeGrafter"/>
</dbReference>
<evidence type="ECO:0000256" key="5">
    <source>
        <dbReference type="ARBA" id="ARBA00022618"/>
    </source>
</evidence>
<proteinExistence type="inferred from homology"/>
<sequence length="101" mass="11484">METTAITVRILDKDYKIACPPQEREGLMLSAKRVDKEMRKVRESGKVLGTDRIAVIVALNLAYELLLHLNSTPSAQAESELRLEMQKLQSRLDLVLQQHNL</sequence>
<evidence type="ECO:0000256" key="8">
    <source>
        <dbReference type="ARBA" id="ARBA00023306"/>
    </source>
</evidence>
<dbReference type="GO" id="GO:0043093">
    <property type="term" value="P:FtsZ-dependent cytokinesis"/>
    <property type="evidence" value="ECO:0007669"/>
    <property type="project" value="TreeGrafter"/>
</dbReference>
<dbReference type="InterPro" id="IPR036192">
    <property type="entry name" value="Cell_div_ZapA-like_sf"/>
</dbReference>
<reference evidence="12" key="1">
    <citation type="journal article" date="2023" name="Int. J. Mol. Sci.">
        <title>Metagenomics Revealed a New Genus 'Candidatus Thiocaldithrix dubininis' gen. nov., sp. nov. and a New Species 'Candidatus Thiothrix putei' sp. nov. in the Family Thiotrichaceae, Some Members of Which Have Traits of Both Na+- and H+-Motive Energetics.</title>
        <authorList>
            <person name="Ravin N.V."/>
            <person name="Muntyan M.S."/>
            <person name="Smolyakov D.D."/>
            <person name="Rudenko T.S."/>
            <person name="Beletsky A.V."/>
            <person name="Mardanov A.V."/>
            <person name="Grabovich M.Y."/>
        </authorList>
    </citation>
    <scope>NUCLEOTIDE SEQUENCE</scope>
    <source>
        <strain evidence="12">GKL-01</strain>
    </source>
</reference>